<comment type="caution">
    <text evidence="2">The sequence shown here is derived from an EMBL/GenBank/DDBJ whole genome shotgun (WGS) entry which is preliminary data.</text>
</comment>
<evidence type="ECO:0000313" key="3">
    <source>
        <dbReference type="Proteomes" id="UP000003684"/>
    </source>
</evidence>
<dbReference type="InterPro" id="IPR001387">
    <property type="entry name" value="Cro/C1-type_HTH"/>
</dbReference>
<gene>
    <name evidence="2" type="ORF">HMPREF9209_1937</name>
</gene>
<name>D1YL96_LACGS</name>
<dbReference type="GO" id="GO:0003677">
    <property type="term" value="F:DNA binding"/>
    <property type="evidence" value="ECO:0007669"/>
    <property type="project" value="InterPro"/>
</dbReference>
<dbReference type="AlphaFoldDB" id="D1YL96"/>
<dbReference type="Pfam" id="PF01381">
    <property type="entry name" value="HTH_3"/>
    <property type="match status" value="1"/>
</dbReference>
<dbReference type="InterPro" id="IPR010982">
    <property type="entry name" value="Lambda_DNA-bd_dom_sf"/>
</dbReference>
<sequence length="54" mass="6267">MQLTEKQVLAIKRKRGELNLSMVALAKLTGVNQWTLRDILKHHHRSVNSITFKN</sequence>
<proteinExistence type="predicted"/>
<dbReference type="Proteomes" id="UP000003684">
    <property type="component" value="Unassembled WGS sequence"/>
</dbReference>
<evidence type="ECO:0000259" key="1">
    <source>
        <dbReference type="Pfam" id="PF01381"/>
    </source>
</evidence>
<accession>D1YL96</accession>
<protein>
    <recommendedName>
        <fullName evidence="1">HTH cro/C1-type domain-containing protein</fullName>
    </recommendedName>
</protein>
<feature type="domain" description="HTH cro/C1-type" evidence="1">
    <location>
        <begin position="11"/>
        <end position="41"/>
    </location>
</feature>
<dbReference type="EMBL" id="ADFT01000034">
    <property type="protein sequence ID" value="EFB62000.1"/>
    <property type="molecule type" value="Genomic_DNA"/>
</dbReference>
<organism evidence="2 3">
    <name type="scientific">Lactobacillus gasseri 224-1</name>
    <dbReference type="NCBI Taxonomy" id="679196"/>
    <lineage>
        <taxon>Bacteria</taxon>
        <taxon>Bacillati</taxon>
        <taxon>Bacillota</taxon>
        <taxon>Bacilli</taxon>
        <taxon>Lactobacillales</taxon>
        <taxon>Lactobacillaceae</taxon>
        <taxon>Lactobacillus</taxon>
    </lineage>
</organism>
<reference evidence="2 3" key="1">
    <citation type="submission" date="2009-12" db="EMBL/GenBank/DDBJ databases">
        <title>Genome Sequence of Lactobacillus gasseri 224-1.</title>
        <authorList>
            <person name="Durkin A.S."/>
            <person name="Madupu R."/>
            <person name="Torralba M."/>
            <person name="Methe B."/>
            <person name="Sutton G."/>
            <person name="Strausberg R.L."/>
            <person name="Nelson K.E."/>
        </authorList>
    </citation>
    <scope>NUCLEOTIDE SEQUENCE [LARGE SCALE GENOMIC DNA]</scope>
    <source>
        <strain evidence="2 3">224-1</strain>
    </source>
</reference>
<dbReference type="SUPFAM" id="SSF47413">
    <property type="entry name" value="lambda repressor-like DNA-binding domains"/>
    <property type="match status" value="1"/>
</dbReference>
<evidence type="ECO:0000313" key="2">
    <source>
        <dbReference type="EMBL" id="EFB62000.1"/>
    </source>
</evidence>